<feature type="short sequence motif" description="'HIGH' region" evidence="7">
    <location>
        <begin position="11"/>
        <end position="21"/>
    </location>
</feature>
<dbReference type="GO" id="GO:0004818">
    <property type="term" value="F:glutamate-tRNA ligase activity"/>
    <property type="evidence" value="ECO:0007669"/>
    <property type="project" value="UniProtKB-UniRule"/>
</dbReference>
<comment type="caution">
    <text evidence="10">The sequence shown here is derived from an EMBL/GenBank/DDBJ whole genome shotgun (WGS) entry which is preliminary data.</text>
</comment>
<dbReference type="Proteomes" id="UP000485569">
    <property type="component" value="Unassembled WGS sequence"/>
</dbReference>
<dbReference type="GO" id="GO:0008270">
    <property type="term" value="F:zinc ion binding"/>
    <property type="evidence" value="ECO:0007669"/>
    <property type="project" value="InterPro"/>
</dbReference>
<keyword evidence="2 7" id="KW-0436">Ligase</keyword>
<dbReference type="PROSITE" id="PS00178">
    <property type="entry name" value="AA_TRNA_LIGASE_I"/>
    <property type="match status" value="1"/>
</dbReference>
<dbReference type="InterPro" id="IPR004527">
    <property type="entry name" value="Glu-tRNA-ligase_bac/mito"/>
</dbReference>
<dbReference type="InterPro" id="IPR049940">
    <property type="entry name" value="GluQ/Sye"/>
</dbReference>
<keyword evidence="3 7" id="KW-0547">Nucleotide-binding</keyword>
<sequence>MEKTVRVRFAPSPTGFLHLGGARTSLFNWAYARKTGGVFVLRIEDTDVARSTDESVEVILDSLKWLGFNWDEGPGVDGPYKPYYQSMRLFFYQEQIQKLLQTGKAYRCFCSAEELAERREKTMAEGKNWRYDRKCLQLSPAEVETRLSQGASSVIRFFIPEGETSFIDMLRGDVIFNNVELDDFVLLKSDGMPTYNFACVVDDAYMKITHVIRGDDHISNTPRQVLLYKALGFPVPQYAHIPMILGKDKTRLSKRHGSPSVTYYRDKGYLPDAMVNYLARLSWASGEEEKEIFTRQEIIERFSLDQVSKHSAVFDLDKLNWMNSVYIREADQSTLVQILVEILIREQVIKPNAVTPDFTHYCEKIVAVMRERMKYVGQITEDARYFFTDDFEYDWIAFDKVLMNEGAEDRLVLCREEFKELDELTVEATEDVIRNLSEKQNIKAAQFIHPLRMAISGVKGGPGLFELLEILGKEKVLFRIDRTLNQIKIRKQSGN</sequence>
<dbReference type="Gene3D" id="1.10.10.350">
    <property type="match status" value="1"/>
</dbReference>
<dbReference type="SUPFAM" id="SSF52374">
    <property type="entry name" value="Nucleotidylyl transferase"/>
    <property type="match status" value="1"/>
</dbReference>
<dbReference type="PANTHER" id="PTHR43311:SF2">
    <property type="entry name" value="GLUTAMATE--TRNA LIGASE, MITOCHONDRIAL-RELATED"/>
    <property type="match status" value="1"/>
</dbReference>
<feature type="domain" description="Glutamyl/glutaminyl-tRNA synthetase class Ib catalytic" evidence="8">
    <location>
        <begin position="5"/>
        <end position="321"/>
    </location>
</feature>
<organism evidence="10">
    <name type="scientific">Candidatus Atribacter allofermentans</name>
    <dbReference type="NCBI Taxonomy" id="1852833"/>
    <lineage>
        <taxon>Bacteria</taxon>
        <taxon>Pseudomonadati</taxon>
        <taxon>Atribacterota</taxon>
        <taxon>Atribacteria</taxon>
        <taxon>Atribacterales</taxon>
        <taxon>Atribacteraceae</taxon>
        <taxon>Atribacter</taxon>
    </lineage>
</organism>
<accession>A0A1V5SQ03</accession>
<dbReference type="InterPro" id="IPR000924">
    <property type="entry name" value="Glu/Gln-tRNA-synth"/>
</dbReference>
<name>A0A1V5SQ03_9BACT</name>
<comment type="catalytic activity">
    <reaction evidence="7">
        <text>tRNA(Glu) + L-glutamate + ATP = L-glutamyl-tRNA(Glu) + AMP + diphosphate</text>
        <dbReference type="Rhea" id="RHEA:23540"/>
        <dbReference type="Rhea" id="RHEA-COMP:9663"/>
        <dbReference type="Rhea" id="RHEA-COMP:9680"/>
        <dbReference type="ChEBI" id="CHEBI:29985"/>
        <dbReference type="ChEBI" id="CHEBI:30616"/>
        <dbReference type="ChEBI" id="CHEBI:33019"/>
        <dbReference type="ChEBI" id="CHEBI:78442"/>
        <dbReference type="ChEBI" id="CHEBI:78520"/>
        <dbReference type="ChEBI" id="CHEBI:456215"/>
        <dbReference type="EC" id="6.1.1.17"/>
    </reaction>
</comment>
<dbReference type="InterPro" id="IPR020751">
    <property type="entry name" value="aa-tRNA-synth_I_codon-bd_sub2"/>
</dbReference>
<dbReference type="InterPro" id="IPR033910">
    <property type="entry name" value="GluRS_core"/>
</dbReference>
<evidence type="ECO:0000256" key="2">
    <source>
        <dbReference type="ARBA" id="ARBA00022598"/>
    </source>
</evidence>
<evidence type="ECO:0000256" key="1">
    <source>
        <dbReference type="ARBA" id="ARBA00007894"/>
    </source>
</evidence>
<evidence type="ECO:0000256" key="7">
    <source>
        <dbReference type="HAMAP-Rule" id="MF_00022"/>
    </source>
</evidence>
<dbReference type="GO" id="GO:0006424">
    <property type="term" value="P:glutamyl-tRNA aminoacylation"/>
    <property type="evidence" value="ECO:0007669"/>
    <property type="project" value="UniProtKB-UniRule"/>
</dbReference>
<keyword evidence="6 7" id="KW-0030">Aminoacyl-tRNA synthetase</keyword>
<comment type="similarity">
    <text evidence="1 7">Belongs to the class-I aminoacyl-tRNA synthetase family. Glutamate--tRNA ligase type 1 subfamily.</text>
</comment>
<dbReference type="AlphaFoldDB" id="A0A1V5SQ03"/>
<dbReference type="InterPro" id="IPR020058">
    <property type="entry name" value="Glu/Gln-tRNA-synth_Ib_cat-dom"/>
</dbReference>
<dbReference type="GO" id="GO:0005829">
    <property type="term" value="C:cytosol"/>
    <property type="evidence" value="ECO:0007669"/>
    <property type="project" value="TreeGrafter"/>
</dbReference>
<dbReference type="FunFam" id="3.40.50.620:FF:000045">
    <property type="entry name" value="Glutamate--tRNA ligase, mitochondrial"/>
    <property type="match status" value="1"/>
</dbReference>
<dbReference type="NCBIfam" id="TIGR00464">
    <property type="entry name" value="gltX_bact"/>
    <property type="match status" value="1"/>
</dbReference>
<evidence type="ECO:0000259" key="9">
    <source>
        <dbReference type="Pfam" id="PF19269"/>
    </source>
</evidence>
<dbReference type="EC" id="6.1.1.17" evidence="7"/>
<feature type="short sequence motif" description="'KMSKS' region" evidence="7">
    <location>
        <begin position="251"/>
        <end position="255"/>
    </location>
</feature>
<dbReference type="InterPro" id="IPR001412">
    <property type="entry name" value="aa-tRNA-synth_I_CS"/>
</dbReference>
<dbReference type="PANTHER" id="PTHR43311">
    <property type="entry name" value="GLUTAMATE--TRNA LIGASE"/>
    <property type="match status" value="1"/>
</dbReference>
<dbReference type="EMBL" id="MWBQ01000113">
    <property type="protein sequence ID" value="OQA56630.1"/>
    <property type="molecule type" value="Genomic_DNA"/>
</dbReference>
<evidence type="ECO:0000259" key="8">
    <source>
        <dbReference type="Pfam" id="PF00749"/>
    </source>
</evidence>
<evidence type="ECO:0000256" key="6">
    <source>
        <dbReference type="ARBA" id="ARBA00023146"/>
    </source>
</evidence>
<gene>
    <name evidence="7 10" type="primary">gltX</name>
    <name evidence="10" type="ORF">BWY41_01464</name>
</gene>
<comment type="function">
    <text evidence="7">Catalyzes the attachment of glutamate to tRNA(Glu) in a two-step reaction: glutamate is first activated by ATP to form Glu-AMP and then transferred to the acceptor end of tRNA(Glu).</text>
</comment>
<dbReference type="InterPro" id="IPR014729">
    <property type="entry name" value="Rossmann-like_a/b/a_fold"/>
</dbReference>
<dbReference type="Pfam" id="PF19269">
    <property type="entry name" value="Anticodon_2"/>
    <property type="match status" value="1"/>
</dbReference>
<protein>
    <recommendedName>
        <fullName evidence="7">Glutamate--tRNA ligase</fullName>
        <ecNumber evidence="7">6.1.1.17</ecNumber>
    </recommendedName>
    <alternativeName>
        <fullName evidence="7">Glutamyl-tRNA synthetase</fullName>
        <shortName evidence="7">GluRS</shortName>
    </alternativeName>
</protein>
<keyword evidence="7" id="KW-0963">Cytoplasm</keyword>
<evidence type="ECO:0000256" key="5">
    <source>
        <dbReference type="ARBA" id="ARBA00022917"/>
    </source>
</evidence>
<dbReference type="CDD" id="cd00808">
    <property type="entry name" value="GluRS_core"/>
    <property type="match status" value="1"/>
</dbReference>
<proteinExistence type="inferred from homology"/>
<feature type="domain" description="Aminoacyl-tRNA synthetase class I anticodon-binding" evidence="9">
    <location>
        <begin position="359"/>
        <end position="483"/>
    </location>
</feature>
<dbReference type="PRINTS" id="PR00987">
    <property type="entry name" value="TRNASYNTHGLU"/>
</dbReference>
<dbReference type="Gene3D" id="3.40.50.620">
    <property type="entry name" value="HUPs"/>
    <property type="match status" value="1"/>
</dbReference>
<evidence type="ECO:0000256" key="4">
    <source>
        <dbReference type="ARBA" id="ARBA00022840"/>
    </source>
</evidence>
<dbReference type="InterPro" id="IPR045462">
    <property type="entry name" value="aa-tRNA-synth_I_cd-bd"/>
</dbReference>
<comment type="subunit">
    <text evidence="7">Monomer.</text>
</comment>
<evidence type="ECO:0000256" key="3">
    <source>
        <dbReference type="ARBA" id="ARBA00022741"/>
    </source>
</evidence>
<reference evidence="10" key="1">
    <citation type="submission" date="2017-02" db="EMBL/GenBank/DDBJ databases">
        <title>Delving into the versatile metabolic prowess of the omnipresent phylum Bacteroidetes.</title>
        <authorList>
            <person name="Nobu M.K."/>
            <person name="Mei R."/>
            <person name="Narihiro T."/>
            <person name="Kuroda K."/>
            <person name="Liu W.-T."/>
        </authorList>
    </citation>
    <scope>NUCLEOTIDE SEQUENCE</scope>
    <source>
        <strain evidence="10">ADurb.Bin276</strain>
    </source>
</reference>
<feature type="binding site" evidence="7">
    <location>
        <position position="254"/>
    </location>
    <ligand>
        <name>ATP</name>
        <dbReference type="ChEBI" id="CHEBI:30616"/>
    </ligand>
</feature>
<dbReference type="InterPro" id="IPR008925">
    <property type="entry name" value="aa_tRNA-synth_I_cd-bd_sf"/>
</dbReference>
<keyword evidence="4 7" id="KW-0067">ATP-binding</keyword>
<dbReference type="Pfam" id="PF00749">
    <property type="entry name" value="tRNA-synt_1c"/>
    <property type="match status" value="1"/>
</dbReference>
<dbReference type="HAMAP" id="MF_00022">
    <property type="entry name" value="Glu_tRNA_synth_type1"/>
    <property type="match status" value="1"/>
</dbReference>
<keyword evidence="5 7" id="KW-0648">Protein biosynthesis</keyword>
<dbReference type="SUPFAM" id="SSF48163">
    <property type="entry name" value="An anticodon-binding domain of class I aminoacyl-tRNA synthetases"/>
    <property type="match status" value="1"/>
</dbReference>
<dbReference type="GO" id="GO:0000049">
    <property type="term" value="F:tRNA binding"/>
    <property type="evidence" value="ECO:0007669"/>
    <property type="project" value="InterPro"/>
</dbReference>
<dbReference type="GO" id="GO:0005524">
    <property type="term" value="F:ATP binding"/>
    <property type="evidence" value="ECO:0007669"/>
    <property type="project" value="UniProtKB-UniRule"/>
</dbReference>
<evidence type="ECO:0000313" key="10">
    <source>
        <dbReference type="EMBL" id="OQA56630.1"/>
    </source>
</evidence>
<comment type="caution">
    <text evidence="7">Lacks conserved residue(s) required for the propagation of feature annotation.</text>
</comment>
<comment type="subcellular location">
    <subcellularLocation>
        <location evidence="7">Cytoplasm</location>
    </subcellularLocation>
</comment>